<dbReference type="EMBL" id="JBANRG010000003">
    <property type="protein sequence ID" value="KAK7468355.1"/>
    <property type="molecule type" value="Genomic_DNA"/>
</dbReference>
<protein>
    <submittedName>
        <fullName evidence="1">Uncharacterized protein</fullName>
    </submittedName>
</protein>
<name>A0ABR1JW09_9AGAR</name>
<evidence type="ECO:0000313" key="2">
    <source>
        <dbReference type="Proteomes" id="UP001498398"/>
    </source>
</evidence>
<reference evidence="1 2" key="1">
    <citation type="submission" date="2024-01" db="EMBL/GenBank/DDBJ databases">
        <title>A draft genome for the cacao thread blight pathogen Marasmiellus scandens.</title>
        <authorList>
            <person name="Baruah I.K."/>
            <person name="Leung J."/>
            <person name="Bukari Y."/>
            <person name="Amoako-Attah I."/>
            <person name="Meinhardt L.W."/>
            <person name="Bailey B.A."/>
            <person name="Cohen S.P."/>
        </authorList>
    </citation>
    <scope>NUCLEOTIDE SEQUENCE [LARGE SCALE GENOMIC DNA]</scope>
    <source>
        <strain evidence="1 2">GH-19</strain>
    </source>
</reference>
<dbReference type="Proteomes" id="UP001498398">
    <property type="component" value="Unassembled WGS sequence"/>
</dbReference>
<keyword evidence="2" id="KW-1185">Reference proteome</keyword>
<sequence>MSGFQTLWERGSSLRTGNVDPAKIHETPAIIESVSLESRLRTNKGIIAKNDERREKKALKEMGISSEDASLIASWVTVTNDEYEDIRRTPELFEHLKDLLPAEALIWMRRKNAEEKQALSQTETGIGPSTCSTPVTDVAPGGHVWAKDVVEVERDQGRIHPTSFPKNIFVAANHGYIPLGLFHSTRVRRLQTISTSINPRIFYPENKKTKI</sequence>
<proteinExistence type="predicted"/>
<comment type="caution">
    <text evidence="1">The sequence shown here is derived from an EMBL/GenBank/DDBJ whole genome shotgun (WGS) entry which is preliminary data.</text>
</comment>
<evidence type="ECO:0000313" key="1">
    <source>
        <dbReference type="EMBL" id="KAK7468355.1"/>
    </source>
</evidence>
<gene>
    <name evidence="1" type="ORF">VKT23_002870</name>
</gene>
<accession>A0ABR1JW09</accession>
<organism evidence="1 2">
    <name type="scientific">Marasmiellus scandens</name>
    <dbReference type="NCBI Taxonomy" id="2682957"/>
    <lineage>
        <taxon>Eukaryota</taxon>
        <taxon>Fungi</taxon>
        <taxon>Dikarya</taxon>
        <taxon>Basidiomycota</taxon>
        <taxon>Agaricomycotina</taxon>
        <taxon>Agaricomycetes</taxon>
        <taxon>Agaricomycetidae</taxon>
        <taxon>Agaricales</taxon>
        <taxon>Marasmiineae</taxon>
        <taxon>Omphalotaceae</taxon>
        <taxon>Marasmiellus</taxon>
    </lineage>
</organism>